<evidence type="ECO:0000313" key="2">
    <source>
        <dbReference type="Proteomes" id="UP000587396"/>
    </source>
</evidence>
<gene>
    <name evidence="1" type="ORF">H7313_13380</name>
</gene>
<dbReference type="AlphaFoldDB" id="A0A842JFW1"/>
<keyword evidence="2" id="KW-1185">Reference proteome</keyword>
<dbReference type="InterPro" id="IPR021500">
    <property type="entry name" value="DUF3156"/>
</dbReference>
<dbReference type="Proteomes" id="UP000587396">
    <property type="component" value="Unassembled WGS sequence"/>
</dbReference>
<evidence type="ECO:0000313" key="1">
    <source>
        <dbReference type="EMBL" id="MBC2890324.1"/>
    </source>
</evidence>
<organism evidence="1 2">
    <name type="scientific">Gordonibacter massiliensis</name>
    <name type="common">ex Traore et al. 2017</name>
    <dbReference type="NCBI Taxonomy" id="1841863"/>
    <lineage>
        <taxon>Bacteria</taxon>
        <taxon>Bacillati</taxon>
        <taxon>Actinomycetota</taxon>
        <taxon>Coriobacteriia</taxon>
        <taxon>Eggerthellales</taxon>
        <taxon>Eggerthellaceae</taxon>
        <taxon>Gordonibacter</taxon>
    </lineage>
</organism>
<dbReference type="EMBL" id="JACMSE010000012">
    <property type="protein sequence ID" value="MBC2890324.1"/>
    <property type="molecule type" value="Genomic_DNA"/>
</dbReference>
<reference evidence="1 2" key="1">
    <citation type="submission" date="2020-08" db="EMBL/GenBank/DDBJ databases">
        <authorList>
            <person name="Liu C."/>
            <person name="Sun Q."/>
        </authorList>
    </citation>
    <scope>NUCLEOTIDE SEQUENCE [LARGE SCALE GENOMIC DNA]</scope>
    <source>
        <strain evidence="1 2">N22</strain>
    </source>
</reference>
<name>A0A842JFW1_9ACTN</name>
<dbReference type="Pfam" id="PF11354">
    <property type="entry name" value="DUF3156"/>
    <property type="match status" value="1"/>
</dbReference>
<comment type="caution">
    <text evidence="1">The sequence shown here is derived from an EMBL/GenBank/DDBJ whole genome shotgun (WGS) entry which is preliminary data.</text>
</comment>
<dbReference type="RefSeq" id="WP_185906051.1">
    <property type="nucleotide sequence ID" value="NZ_JACMSE010000012.1"/>
</dbReference>
<proteinExistence type="predicted"/>
<accession>A0A842JFW1</accession>
<sequence>MATKTRMRGGDAIARKADAKLGHVAQLWCEALGSCCSAGEVGVLERELVFSNISEIQRVVLSYEIKAKLFATLFDLVYSFEVSGCAPNGAKVFLLDGANGFGCSIGSTAKKLNEFLPGALFRDRVRDLGITKMEAVFVAEEALWHIRMVGLVGSSTWNLLPPVLQLIEPRRDECVRATELMRMIGAALARCDCMEDGGL</sequence>
<protein>
    <submittedName>
        <fullName evidence="1">Uncharacterized protein</fullName>
    </submittedName>
</protein>